<gene>
    <name evidence="1" type="ORF">BCL93_106115</name>
</gene>
<evidence type="ECO:0000313" key="1">
    <source>
        <dbReference type="EMBL" id="RAR60910.1"/>
    </source>
</evidence>
<proteinExistence type="predicted"/>
<protein>
    <submittedName>
        <fullName evidence="1">Uncharacterized protein</fullName>
    </submittedName>
</protein>
<reference evidence="1 2" key="1">
    <citation type="submission" date="2018-06" db="EMBL/GenBank/DDBJ databases">
        <title>Comparative analysis of microorganisms from saline springs in Andes Mountain Range, Colombia.</title>
        <authorList>
            <person name="Rubin E."/>
        </authorList>
    </citation>
    <scope>NUCLEOTIDE SEQUENCE [LARGE SCALE GENOMIC DNA]</scope>
    <source>
        <strain evidence="1 2">USBA-857</strain>
    </source>
</reference>
<name>A0A328XNG0_9GAMM</name>
<sequence>MNKRHNKALHRTAIPLRSIAAGELGRYPEK</sequence>
<evidence type="ECO:0000313" key="2">
    <source>
        <dbReference type="Proteomes" id="UP000249700"/>
    </source>
</evidence>
<dbReference type="EMBL" id="QLSX01000006">
    <property type="protein sequence ID" value="RAR60910.1"/>
    <property type="molecule type" value="Genomic_DNA"/>
</dbReference>
<dbReference type="AlphaFoldDB" id="A0A328XNG0"/>
<comment type="caution">
    <text evidence="1">The sequence shown here is derived from an EMBL/GenBank/DDBJ whole genome shotgun (WGS) entry which is preliminary data.</text>
</comment>
<organism evidence="1 2">
    <name type="scientific">Onishia taeanensis</name>
    <dbReference type="NCBI Taxonomy" id="284577"/>
    <lineage>
        <taxon>Bacteria</taxon>
        <taxon>Pseudomonadati</taxon>
        <taxon>Pseudomonadota</taxon>
        <taxon>Gammaproteobacteria</taxon>
        <taxon>Oceanospirillales</taxon>
        <taxon>Halomonadaceae</taxon>
        <taxon>Onishia</taxon>
    </lineage>
</organism>
<accession>A0A328XNG0</accession>
<dbReference type="Proteomes" id="UP000249700">
    <property type="component" value="Unassembled WGS sequence"/>
</dbReference>